<dbReference type="GO" id="GO:0003713">
    <property type="term" value="F:transcription coactivator activity"/>
    <property type="evidence" value="ECO:0007669"/>
    <property type="project" value="TreeGrafter"/>
</dbReference>
<dbReference type="GO" id="GO:0006915">
    <property type="term" value="P:apoptotic process"/>
    <property type="evidence" value="ECO:0007669"/>
    <property type="project" value="UniProtKB-KW"/>
</dbReference>
<evidence type="ECO:0000256" key="8">
    <source>
        <dbReference type="ARBA" id="ARBA00023186"/>
    </source>
</evidence>
<proteinExistence type="predicted"/>
<evidence type="ECO:0000256" key="11">
    <source>
        <dbReference type="SAM" id="MobiDB-lite"/>
    </source>
</evidence>
<dbReference type="InterPro" id="IPR038298">
    <property type="entry name" value="Daxx_N_sf"/>
</dbReference>
<keyword evidence="8" id="KW-0143">Chaperone</keyword>
<dbReference type="PANTHER" id="PTHR12766">
    <property type="entry name" value="DEATH DOMAIN-ASSOCIATED PROTEIN 6 DAXX"/>
    <property type="match status" value="1"/>
</dbReference>
<keyword evidence="6" id="KW-0053">Apoptosis</keyword>
<keyword evidence="14" id="KW-1185">Reference proteome</keyword>
<evidence type="ECO:0000256" key="1">
    <source>
        <dbReference type="ARBA" id="ARBA00004123"/>
    </source>
</evidence>
<evidence type="ECO:0000256" key="6">
    <source>
        <dbReference type="ARBA" id="ARBA00022703"/>
    </source>
</evidence>
<dbReference type="Gene3D" id="1.10.8.810">
    <property type="entry name" value="Daxx helical bundle domain"/>
    <property type="match status" value="1"/>
</dbReference>
<organism evidence="13 14">
    <name type="scientific">Microctonus aethiopoides</name>
    <dbReference type="NCBI Taxonomy" id="144406"/>
    <lineage>
        <taxon>Eukaryota</taxon>
        <taxon>Metazoa</taxon>
        <taxon>Ecdysozoa</taxon>
        <taxon>Arthropoda</taxon>
        <taxon>Hexapoda</taxon>
        <taxon>Insecta</taxon>
        <taxon>Pterygota</taxon>
        <taxon>Neoptera</taxon>
        <taxon>Endopterygota</taxon>
        <taxon>Hymenoptera</taxon>
        <taxon>Apocrita</taxon>
        <taxon>Ichneumonoidea</taxon>
        <taxon>Braconidae</taxon>
        <taxon>Euphorinae</taxon>
        <taxon>Microctonus</taxon>
    </lineage>
</organism>
<evidence type="ECO:0000256" key="3">
    <source>
        <dbReference type="ARBA" id="ARBA00004496"/>
    </source>
</evidence>
<comment type="subcellular location">
    <subcellularLocation>
        <location evidence="2">Chromosome</location>
    </subcellularLocation>
    <subcellularLocation>
        <location evidence="3">Cytoplasm</location>
    </subcellularLocation>
    <subcellularLocation>
        <location evidence="1">Nucleus</location>
    </subcellularLocation>
</comment>
<gene>
    <name evidence="13" type="ORF">PV328_005924</name>
</gene>
<dbReference type="InterPro" id="IPR046378">
    <property type="entry name" value="DAXX_histone-bd"/>
</dbReference>
<evidence type="ECO:0000256" key="2">
    <source>
        <dbReference type="ARBA" id="ARBA00004286"/>
    </source>
</evidence>
<dbReference type="Pfam" id="PF20920">
    <property type="entry name" value="DAXX_hist_bd"/>
    <property type="match status" value="1"/>
</dbReference>
<dbReference type="Gene3D" id="1.20.58.2170">
    <property type="match status" value="1"/>
</dbReference>
<dbReference type="EMBL" id="JAQQBS010000002">
    <property type="protein sequence ID" value="KAK0172627.1"/>
    <property type="molecule type" value="Genomic_DNA"/>
</dbReference>
<dbReference type="GO" id="GO:0016605">
    <property type="term" value="C:PML body"/>
    <property type="evidence" value="ECO:0007669"/>
    <property type="project" value="TreeGrafter"/>
</dbReference>
<feature type="compositionally biased region" description="Acidic residues" evidence="11">
    <location>
        <begin position="464"/>
        <end position="480"/>
    </location>
</feature>
<keyword evidence="7 10" id="KW-0175">Coiled coil</keyword>
<feature type="coiled-coil region" evidence="10">
    <location>
        <begin position="244"/>
        <end position="278"/>
    </location>
</feature>
<comment type="caution">
    <text evidence="13">The sequence shown here is derived from an EMBL/GenBank/DDBJ whole genome shotgun (WGS) entry which is preliminary data.</text>
</comment>
<accession>A0AA39FN08</accession>
<feature type="region of interest" description="Disordered" evidence="11">
    <location>
        <begin position="88"/>
        <end position="110"/>
    </location>
</feature>
<evidence type="ECO:0000256" key="9">
    <source>
        <dbReference type="ARBA" id="ARBA00023242"/>
    </source>
</evidence>
<name>A0AA39FN08_9HYME</name>
<dbReference type="GO" id="GO:0050681">
    <property type="term" value="F:nuclear androgen receptor binding"/>
    <property type="evidence" value="ECO:0007669"/>
    <property type="project" value="TreeGrafter"/>
</dbReference>
<sequence length="932" mass="105899">MSTSEIICLSSEDEENDQNKIKNTTKVTHSTSNGCKNTVQSAKKRVTPFTLALQKRKRTELNSSVKTNIENVDNDEVIEVIGVVTKKEPLTNPSSSSSSSTNIRNNDDDDKMIISKVPKLEDKPLLIVKEKHPVHATNGRQDIFSMFLSQCLQRDKSPDMRKIVEKLKRKYEQLDPSYAHSEEFEDLLNEKRNCLMYENNQIYKHIAEVNEVMKYRKLGKNGDPFTSKEVNLCDNSENEDSEQIRKRNSKIRAIEKVMKKVENRIKKYEETEVNLDDESDSTFLITERYKKRMVDLYAKWCELTGNHKDAGRSYLRPIHLKLTGIVTVDQAINSFINSKLDNKKKPQTTPTANNLVFPDYVDILKLIQTHNVNQKLGMDAKAERSTAKQAFIKLGEYLKHERQKDFYDTFSLMYDQSDDPAMKHDELKVKLRENRELGEKKLNAIFDEYSRKQDKARSLGIDNSNDDDSETDDEEDEAEGDQVPGDKINGDDEKHIEDIDSISHDSDTTVHHSDISIGHSSDNDGEKNCGGDDEAMIVDQDEVRIDNVNEICVVSASDKITESKLCEKSKIEEISVTPSLNTDLSVPSKSNIVEESFSKVTLKTDEVKTAVTPTPTNDAKANIIKDIQDMDGVIEPTNVEDITEISDAEDCEEEKPLLKLRSFAKPPRFWQNSQDNKNKDSDKKIDVESKVIEIIDLDNSEEQQNNINKEVPQEKNVENIKKITTNQTSDEATLCKIVALTPKKNDVKVFRKLIRIPAAKLTKKTDSKIQLSKVSIVNTDTVKQCVVAGAQQNRFVPLSAIEIRNKKTIHPIAYVVGERKSPVNEKQQNITAINSNGSQNLRINPVTTNVKLLARNGDEPPLILNLKNRPVIVQNTQVKYLELIPQKIVDPIVKQQQQQQQQNIENIRIAIKIPEFNKSATSPEKSSKLIPR</sequence>
<dbReference type="GO" id="GO:0042393">
    <property type="term" value="F:histone binding"/>
    <property type="evidence" value="ECO:0007669"/>
    <property type="project" value="InterPro"/>
</dbReference>
<feature type="region of interest" description="Disordered" evidence="11">
    <location>
        <begin position="453"/>
        <end position="527"/>
    </location>
</feature>
<protein>
    <recommendedName>
        <fullName evidence="12">Daxx histone-binding domain-containing protein</fullName>
    </recommendedName>
</protein>
<evidence type="ECO:0000256" key="5">
    <source>
        <dbReference type="ARBA" id="ARBA00022490"/>
    </source>
</evidence>
<keyword evidence="9" id="KW-0539">Nucleus</keyword>
<reference evidence="13" key="2">
    <citation type="submission" date="2023-03" db="EMBL/GenBank/DDBJ databases">
        <authorList>
            <person name="Inwood S.N."/>
            <person name="Skelly J.G."/>
            <person name="Guhlin J."/>
            <person name="Harrop T.W.R."/>
            <person name="Goldson S.G."/>
            <person name="Dearden P.K."/>
        </authorList>
    </citation>
    <scope>NUCLEOTIDE SEQUENCE</scope>
    <source>
        <strain evidence="13">Irish</strain>
        <tissue evidence="13">Whole body</tissue>
    </source>
</reference>
<dbReference type="PANTHER" id="PTHR12766:SF7">
    <property type="entry name" value="DEATH DOMAIN-ASSOCIATED PROTEIN 6"/>
    <property type="match status" value="1"/>
</dbReference>
<dbReference type="GO" id="GO:0003714">
    <property type="term" value="F:transcription corepressor activity"/>
    <property type="evidence" value="ECO:0007669"/>
    <property type="project" value="TreeGrafter"/>
</dbReference>
<evidence type="ECO:0000256" key="7">
    <source>
        <dbReference type="ARBA" id="ARBA00023054"/>
    </source>
</evidence>
<keyword evidence="4" id="KW-0158">Chromosome</keyword>
<evidence type="ECO:0000256" key="10">
    <source>
        <dbReference type="SAM" id="Coils"/>
    </source>
</evidence>
<evidence type="ECO:0000313" key="13">
    <source>
        <dbReference type="EMBL" id="KAK0172627.1"/>
    </source>
</evidence>
<feature type="domain" description="Daxx histone-binding" evidence="12">
    <location>
        <begin position="371"/>
        <end position="450"/>
    </location>
</feature>
<keyword evidence="5" id="KW-0963">Cytoplasm</keyword>
<dbReference type="Proteomes" id="UP001168990">
    <property type="component" value="Unassembled WGS sequence"/>
</dbReference>
<dbReference type="GO" id="GO:0005737">
    <property type="term" value="C:cytoplasm"/>
    <property type="evidence" value="ECO:0007669"/>
    <property type="project" value="UniProtKB-SubCell"/>
</dbReference>
<reference evidence="13" key="1">
    <citation type="journal article" date="2023" name="bioRxiv">
        <title>Scaffold-level genome assemblies of two parasitoid biocontrol wasps reveal the parthenogenesis mechanism and an associated novel virus.</title>
        <authorList>
            <person name="Inwood S."/>
            <person name="Skelly J."/>
            <person name="Guhlin J."/>
            <person name="Harrop T."/>
            <person name="Goldson S."/>
            <person name="Dearden P."/>
        </authorList>
    </citation>
    <scope>NUCLEOTIDE SEQUENCE</scope>
    <source>
        <strain evidence="13">Irish</strain>
        <tissue evidence="13">Whole body</tissue>
    </source>
</reference>
<feature type="compositionally biased region" description="Basic and acidic residues" evidence="11">
    <location>
        <begin position="488"/>
        <end position="514"/>
    </location>
</feature>
<evidence type="ECO:0000256" key="4">
    <source>
        <dbReference type="ARBA" id="ARBA00022454"/>
    </source>
</evidence>
<dbReference type="AlphaFoldDB" id="A0AA39FN08"/>
<evidence type="ECO:0000259" key="12">
    <source>
        <dbReference type="Pfam" id="PF20920"/>
    </source>
</evidence>
<evidence type="ECO:0000313" key="14">
    <source>
        <dbReference type="Proteomes" id="UP001168990"/>
    </source>
</evidence>
<dbReference type="GO" id="GO:0005694">
    <property type="term" value="C:chromosome"/>
    <property type="evidence" value="ECO:0007669"/>
    <property type="project" value="UniProtKB-SubCell"/>
</dbReference>
<dbReference type="InterPro" id="IPR046426">
    <property type="entry name" value="DAXX_histone-bd_sf"/>
</dbReference>